<evidence type="ECO:0000256" key="1">
    <source>
        <dbReference type="ARBA" id="ARBA00004123"/>
    </source>
</evidence>
<reference evidence="5 6" key="1">
    <citation type="journal article" date="2016" name="Nat. Commun.">
        <title>Ectomycorrhizal ecology is imprinted in the genome of the dominant symbiotic fungus Cenococcum geophilum.</title>
        <authorList>
            <consortium name="DOE Joint Genome Institute"/>
            <person name="Peter M."/>
            <person name="Kohler A."/>
            <person name="Ohm R.A."/>
            <person name="Kuo A."/>
            <person name="Krutzmann J."/>
            <person name="Morin E."/>
            <person name="Arend M."/>
            <person name="Barry K.W."/>
            <person name="Binder M."/>
            <person name="Choi C."/>
            <person name="Clum A."/>
            <person name="Copeland A."/>
            <person name="Grisel N."/>
            <person name="Haridas S."/>
            <person name="Kipfer T."/>
            <person name="LaButti K."/>
            <person name="Lindquist E."/>
            <person name="Lipzen A."/>
            <person name="Maire R."/>
            <person name="Meier B."/>
            <person name="Mihaltcheva S."/>
            <person name="Molinier V."/>
            <person name="Murat C."/>
            <person name="Poggeler S."/>
            <person name="Quandt C.A."/>
            <person name="Sperisen C."/>
            <person name="Tritt A."/>
            <person name="Tisserant E."/>
            <person name="Crous P.W."/>
            <person name="Henrissat B."/>
            <person name="Nehls U."/>
            <person name="Egli S."/>
            <person name="Spatafora J.W."/>
            <person name="Grigoriev I.V."/>
            <person name="Martin F.M."/>
        </authorList>
    </citation>
    <scope>NUCLEOTIDE SEQUENCE [LARGE SCALE GENOMIC DNA]</scope>
    <source>
        <strain evidence="5 6">CBS 459.81</strain>
    </source>
</reference>
<dbReference type="OrthoDB" id="5627at2759"/>
<dbReference type="PANTHER" id="PTHR13486">
    <property type="entry name" value="TELOMERE LENGTH AND SILENCING PROTEIN 1 TLS1 FAMILY MEMBER"/>
    <property type="match status" value="1"/>
</dbReference>
<name>A0A8E2EA81_9PEZI</name>
<evidence type="ECO:0000313" key="5">
    <source>
        <dbReference type="EMBL" id="OCK80021.1"/>
    </source>
</evidence>
<feature type="compositionally biased region" description="Basic and acidic residues" evidence="4">
    <location>
        <begin position="238"/>
        <end position="253"/>
    </location>
</feature>
<feature type="region of interest" description="Disordered" evidence="4">
    <location>
        <begin position="233"/>
        <end position="261"/>
    </location>
</feature>
<dbReference type="EMBL" id="KV744977">
    <property type="protein sequence ID" value="OCK80021.1"/>
    <property type="molecule type" value="Genomic_DNA"/>
</dbReference>
<evidence type="ECO:0000256" key="2">
    <source>
        <dbReference type="ARBA" id="ARBA00007643"/>
    </source>
</evidence>
<dbReference type="InterPro" id="IPR010756">
    <property type="entry name" value="Tls1-like"/>
</dbReference>
<sequence length="365" mass="39847">MAEVDGSASGPVFRTSKRRKIMRKRLSDDEEQTTNPQTTLSAPAPVVQPSHVPVDTTTSSTQQQDESLSVAEILRRRKLGKSQARRVGIEFSNSSSHHAFRSASVPAQPQASDALVPVQEQHRAVEAAANRFAPQTGKVVDVLDKHMVEYIDSKMAELRHNLSIPASSASLSMKASAGVLAAATENSTGEAQRQRQPAGLGKLQEIDLGPDATAQNIARTEAATKMFGAFGERTQSQEAEKSGKVRMGRDGKPWRGRKRRNSEDIKRDRLVEEVLRESRLELYDEPEATVDVDGDQAADDLIAERFRREFIDAIESRNIRRTAPAPPGVAKGAKGEDKPKGPKLGGSRSARAAMRALEEKAAKKR</sequence>
<comment type="subcellular location">
    <subcellularLocation>
        <location evidence="1">Nucleus</location>
    </subcellularLocation>
</comment>
<dbReference type="GO" id="GO:0000398">
    <property type="term" value="P:mRNA splicing, via spliceosome"/>
    <property type="evidence" value="ECO:0007669"/>
    <property type="project" value="TreeGrafter"/>
</dbReference>
<evidence type="ECO:0000256" key="4">
    <source>
        <dbReference type="SAM" id="MobiDB-lite"/>
    </source>
</evidence>
<keyword evidence="6" id="KW-1185">Reference proteome</keyword>
<dbReference type="Pfam" id="PF07052">
    <property type="entry name" value="Hep_59"/>
    <property type="match status" value="1"/>
</dbReference>
<evidence type="ECO:0008006" key="7">
    <source>
        <dbReference type="Google" id="ProtNLM"/>
    </source>
</evidence>
<keyword evidence="3" id="KW-0539">Nucleus</keyword>
<proteinExistence type="inferred from homology"/>
<feature type="region of interest" description="Disordered" evidence="4">
    <location>
        <begin position="318"/>
        <end position="365"/>
    </location>
</feature>
<gene>
    <name evidence="5" type="ORF">K432DRAFT_405053</name>
</gene>
<feature type="compositionally biased region" description="Basic and acidic residues" evidence="4">
    <location>
        <begin position="356"/>
        <end position="365"/>
    </location>
</feature>
<feature type="compositionally biased region" description="Basic residues" evidence="4">
    <location>
        <begin position="15"/>
        <end position="24"/>
    </location>
</feature>
<evidence type="ECO:0000313" key="6">
    <source>
        <dbReference type="Proteomes" id="UP000250266"/>
    </source>
</evidence>
<accession>A0A8E2EA81</accession>
<comment type="similarity">
    <text evidence="2">Belongs to the TLS1 family.</text>
</comment>
<feature type="region of interest" description="Disordered" evidence="4">
    <location>
        <begin position="1"/>
        <end position="69"/>
    </location>
</feature>
<dbReference type="Proteomes" id="UP000250266">
    <property type="component" value="Unassembled WGS sequence"/>
</dbReference>
<evidence type="ECO:0000256" key="3">
    <source>
        <dbReference type="ARBA" id="ARBA00023242"/>
    </source>
</evidence>
<dbReference type="AlphaFoldDB" id="A0A8E2EA81"/>
<organism evidence="5 6">
    <name type="scientific">Lepidopterella palustris CBS 459.81</name>
    <dbReference type="NCBI Taxonomy" id="1314670"/>
    <lineage>
        <taxon>Eukaryota</taxon>
        <taxon>Fungi</taxon>
        <taxon>Dikarya</taxon>
        <taxon>Ascomycota</taxon>
        <taxon>Pezizomycotina</taxon>
        <taxon>Dothideomycetes</taxon>
        <taxon>Pleosporomycetidae</taxon>
        <taxon>Mytilinidiales</taxon>
        <taxon>Argynnaceae</taxon>
        <taxon>Lepidopterella</taxon>
    </lineage>
</organism>
<dbReference type="PANTHER" id="PTHR13486:SF2">
    <property type="entry name" value="SPLICING FACTOR C9ORF78"/>
    <property type="match status" value="1"/>
</dbReference>
<dbReference type="GO" id="GO:0005681">
    <property type="term" value="C:spliceosomal complex"/>
    <property type="evidence" value="ECO:0007669"/>
    <property type="project" value="TreeGrafter"/>
</dbReference>
<protein>
    <recommendedName>
        <fullName evidence="7">Hepatocellular carcinoma-associated antigen 59-domain-containing protein</fullName>
    </recommendedName>
</protein>